<dbReference type="Gene3D" id="3.40.50.720">
    <property type="entry name" value="NAD(P)-binding Rossmann-like Domain"/>
    <property type="match status" value="2"/>
</dbReference>
<dbReference type="AlphaFoldDB" id="M5RQT5"/>
<proteinExistence type="inferred from homology"/>
<dbReference type="SUPFAM" id="SSF52283">
    <property type="entry name" value="Formate/glycerate dehydrogenase catalytic domain-like"/>
    <property type="match status" value="1"/>
</dbReference>
<sequence>MNAAATAVDLNQSPRPIPTRWRASMKIVVFSTKSYDRDFLNDAATPFGHELTFLEPRLTSETVQLADGHQAVCVFVNDQLDATVLRSLAERGVRIVALRCAGFNNVDLTIARELGIKVVRVPAYSPHAVAEHTVGLILTLNRKIHRAYARVRDGNFYLGGLLGFDLCGRTVGVIGTGKIGAGFAKIMSGFGCRLLGYDEFPNANCRELGMEYCELTKLFAESDIISLHCPLTPQTHHLINAQSIAKMKKGVMIINTSRGAVIDTHAVVDGLKSGKIGHLGLDVYEEESDFFFEDLSNEVIPDDTLSRLLTFPNVIITGHQAFFTQEALQCIAETTMQNISDIEHVGSSENEVAGEHSQPH</sequence>
<dbReference type="GO" id="GO:0008720">
    <property type="term" value="F:D-lactate dehydrogenase (NAD+) activity"/>
    <property type="evidence" value="ECO:0007669"/>
    <property type="project" value="TreeGrafter"/>
</dbReference>
<dbReference type="PROSITE" id="PS00671">
    <property type="entry name" value="D_2_HYDROXYACID_DH_3"/>
    <property type="match status" value="1"/>
</dbReference>
<dbReference type="InterPro" id="IPR036291">
    <property type="entry name" value="NAD(P)-bd_dom_sf"/>
</dbReference>
<dbReference type="Proteomes" id="UP000011991">
    <property type="component" value="Unassembled WGS sequence"/>
</dbReference>
<dbReference type="PROSITE" id="PS00670">
    <property type="entry name" value="D_2_HYDROXYACID_DH_2"/>
    <property type="match status" value="1"/>
</dbReference>
<dbReference type="Pfam" id="PF02826">
    <property type="entry name" value="2-Hacid_dh_C"/>
    <property type="match status" value="1"/>
</dbReference>
<reference evidence="7 8" key="1">
    <citation type="journal article" date="2013" name="Mar. Genomics">
        <title>Expression of sulfatases in Rhodopirellula baltica and the diversity of sulfatases in the genus Rhodopirellula.</title>
        <authorList>
            <person name="Wegner C.E."/>
            <person name="Richter-Heitmann T."/>
            <person name="Klindworth A."/>
            <person name="Klockow C."/>
            <person name="Richter M."/>
            <person name="Achstetter T."/>
            <person name="Glockner F.O."/>
            <person name="Harder J."/>
        </authorList>
    </citation>
    <scope>NUCLEOTIDE SEQUENCE [LARGE SCALE GENOMIC DNA]</scope>
    <source>
        <strain evidence="7 8">SM1</strain>
    </source>
</reference>
<dbReference type="PATRIC" id="fig|1265738.3.peg.1402"/>
<protein>
    <submittedName>
        <fullName evidence="7">D-lactate dehydrogenase</fullName>
    </submittedName>
</protein>
<accession>M5RQT5</accession>
<evidence type="ECO:0000313" key="8">
    <source>
        <dbReference type="Proteomes" id="UP000011991"/>
    </source>
</evidence>
<dbReference type="PANTHER" id="PTHR43026:SF1">
    <property type="entry name" value="2-HYDROXYACID DEHYDROGENASE HOMOLOG 1-RELATED"/>
    <property type="match status" value="1"/>
</dbReference>
<dbReference type="SUPFAM" id="SSF51735">
    <property type="entry name" value="NAD(P)-binding Rossmann-fold domains"/>
    <property type="match status" value="1"/>
</dbReference>
<evidence type="ECO:0000313" key="7">
    <source>
        <dbReference type="EMBL" id="EMI21660.1"/>
    </source>
</evidence>
<keyword evidence="8" id="KW-1185">Reference proteome</keyword>
<dbReference type="InterPro" id="IPR058205">
    <property type="entry name" value="D-LDH-like"/>
</dbReference>
<evidence type="ECO:0000259" key="6">
    <source>
        <dbReference type="Pfam" id="PF02826"/>
    </source>
</evidence>
<organism evidence="7 8">
    <name type="scientific">Rhodopirellula maiorica SM1</name>
    <dbReference type="NCBI Taxonomy" id="1265738"/>
    <lineage>
        <taxon>Bacteria</taxon>
        <taxon>Pseudomonadati</taxon>
        <taxon>Planctomycetota</taxon>
        <taxon>Planctomycetia</taxon>
        <taxon>Pirellulales</taxon>
        <taxon>Pirellulaceae</taxon>
        <taxon>Novipirellula</taxon>
    </lineage>
</organism>
<evidence type="ECO:0000256" key="3">
    <source>
        <dbReference type="ARBA" id="ARBA00023027"/>
    </source>
</evidence>
<evidence type="ECO:0000256" key="2">
    <source>
        <dbReference type="ARBA" id="ARBA00023002"/>
    </source>
</evidence>
<dbReference type="PANTHER" id="PTHR43026">
    <property type="entry name" value="2-HYDROXYACID DEHYDROGENASE HOMOLOG 1-RELATED"/>
    <property type="match status" value="1"/>
</dbReference>
<feature type="domain" description="D-isomer specific 2-hydroxyacid dehydrogenase NAD-binding" evidence="6">
    <location>
        <begin position="134"/>
        <end position="321"/>
    </location>
</feature>
<dbReference type="GO" id="GO:0051287">
    <property type="term" value="F:NAD binding"/>
    <property type="evidence" value="ECO:0007669"/>
    <property type="project" value="InterPro"/>
</dbReference>
<evidence type="ECO:0000259" key="5">
    <source>
        <dbReference type="Pfam" id="PF00389"/>
    </source>
</evidence>
<feature type="domain" description="D-isomer specific 2-hydroxyacid dehydrogenase catalytic" evidence="5">
    <location>
        <begin position="27"/>
        <end position="352"/>
    </location>
</feature>
<dbReference type="InterPro" id="IPR029753">
    <property type="entry name" value="D-isomer_DH_CS"/>
</dbReference>
<name>M5RQT5_9BACT</name>
<dbReference type="FunFam" id="3.40.50.720:FF:000292">
    <property type="entry name" value="Putative D-lactate dehydrogenase"/>
    <property type="match status" value="1"/>
</dbReference>
<dbReference type="EMBL" id="ANOG01000209">
    <property type="protein sequence ID" value="EMI21660.1"/>
    <property type="molecule type" value="Genomic_DNA"/>
</dbReference>
<comment type="caution">
    <text evidence="7">The sequence shown here is derived from an EMBL/GenBank/DDBJ whole genome shotgun (WGS) entry which is preliminary data.</text>
</comment>
<dbReference type="InterPro" id="IPR006139">
    <property type="entry name" value="D-isomer_2_OHA_DH_cat_dom"/>
</dbReference>
<keyword evidence="3" id="KW-0520">NAD</keyword>
<comment type="similarity">
    <text evidence="1 4">Belongs to the D-isomer specific 2-hydroxyacid dehydrogenase family.</text>
</comment>
<evidence type="ECO:0000256" key="4">
    <source>
        <dbReference type="RuleBase" id="RU003719"/>
    </source>
</evidence>
<keyword evidence="2 4" id="KW-0560">Oxidoreductase</keyword>
<dbReference type="InterPro" id="IPR029752">
    <property type="entry name" value="D-isomer_DH_CS1"/>
</dbReference>
<dbReference type="Pfam" id="PF00389">
    <property type="entry name" value="2-Hacid_dh"/>
    <property type="match status" value="1"/>
</dbReference>
<dbReference type="InterPro" id="IPR006140">
    <property type="entry name" value="D-isomer_DH_NAD-bd"/>
</dbReference>
<evidence type="ECO:0000256" key="1">
    <source>
        <dbReference type="ARBA" id="ARBA00005854"/>
    </source>
</evidence>
<dbReference type="CDD" id="cd12183">
    <property type="entry name" value="LDH_like_2"/>
    <property type="match status" value="1"/>
</dbReference>
<dbReference type="PROSITE" id="PS00065">
    <property type="entry name" value="D_2_HYDROXYACID_DH_1"/>
    <property type="match status" value="1"/>
</dbReference>
<gene>
    <name evidence="7" type="ORF">RMSM_01412</name>
</gene>